<gene>
    <name evidence="1" type="ordered locus">CHY_1668</name>
</gene>
<dbReference type="eggNOG" id="ENOG5033EZY">
    <property type="taxonomic scope" value="Bacteria"/>
</dbReference>
<name>Q3ABJ6_CARHZ</name>
<proteinExistence type="predicted"/>
<dbReference type="EMBL" id="CP000141">
    <property type="protein sequence ID" value="ABB14419.1"/>
    <property type="molecule type" value="Genomic_DNA"/>
</dbReference>
<dbReference type="STRING" id="246194.CHY_1668"/>
<protein>
    <recommendedName>
        <fullName evidence="3">Phage protein</fullName>
    </recommendedName>
</protein>
<evidence type="ECO:0000313" key="1">
    <source>
        <dbReference type="EMBL" id="ABB14419.1"/>
    </source>
</evidence>
<dbReference type="KEGG" id="chy:CHY_1668"/>
<dbReference type="InParanoid" id="Q3ABJ6"/>
<reference evidence="1 2" key="1">
    <citation type="journal article" date="2005" name="PLoS Genet.">
        <title>Life in hot carbon monoxide: the complete genome sequence of Carboxydothermus hydrogenoformans Z-2901.</title>
        <authorList>
            <person name="Wu M."/>
            <person name="Ren Q."/>
            <person name="Durkin A.S."/>
            <person name="Daugherty S.C."/>
            <person name="Brinkac L.M."/>
            <person name="Dodson R.J."/>
            <person name="Madupu R."/>
            <person name="Sullivan S.A."/>
            <person name="Kolonay J.F."/>
            <person name="Haft D.H."/>
            <person name="Nelson W.C."/>
            <person name="Tallon L.J."/>
            <person name="Jones K.M."/>
            <person name="Ulrich L.E."/>
            <person name="Gonzalez J.M."/>
            <person name="Zhulin I.B."/>
            <person name="Robb F.T."/>
            <person name="Eisen J.A."/>
        </authorList>
    </citation>
    <scope>NUCLEOTIDE SEQUENCE [LARGE SCALE GENOMIC DNA]</scope>
    <source>
        <strain evidence="2">ATCC BAA-161 / DSM 6008 / Z-2901</strain>
    </source>
</reference>
<keyword evidence="2" id="KW-1185">Reference proteome</keyword>
<dbReference type="AlphaFoldDB" id="Q3ABJ6"/>
<accession>Q3ABJ6</accession>
<evidence type="ECO:0008006" key="3">
    <source>
        <dbReference type="Google" id="ProtNLM"/>
    </source>
</evidence>
<organism evidence="1 2">
    <name type="scientific">Carboxydothermus hydrogenoformans (strain ATCC BAA-161 / DSM 6008 / Z-2901)</name>
    <dbReference type="NCBI Taxonomy" id="246194"/>
    <lineage>
        <taxon>Bacteria</taxon>
        <taxon>Bacillati</taxon>
        <taxon>Bacillota</taxon>
        <taxon>Clostridia</taxon>
        <taxon>Thermoanaerobacterales</taxon>
        <taxon>Thermoanaerobacteraceae</taxon>
        <taxon>Carboxydothermus</taxon>
    </lineage>
</organism>
<sequence length="97" mass="11232">MTEYLNQTAKWYKKIGTDAYGKPIYAAPVEVPCRFEGGMKLIKDKNGKDAVSQGKFYVTFKPGIEDKLEYEGREYTILNYEDTVDLDGVFVYRKVWV</sequence>
<dbReference type="HOGENOM" id="CLU_182826_0_0_9"/>
<dbReference type="Proteomes" id="UP000002706">
    <property type="component" value="Chromosome"/>
</dbReference>
<dbReference type="OrthoDB" id="2084015at2"/>
<evidence type="ECO:0000313" key="2">
    <source>
        <dbReference type="Proteomes" id="UP000002706"/>
    </source>
</evidence>
<dbReference type="RefSeq" id="WP_011344563.1">
    <property type="nucleotide sequence ID" value="NC_007503.1"/>
</dbReference>